<dbReference type="EMBL" id="CAKOAT010501821">
    <property type="protein sequence ID" value="CAH8381045.1"/>
    <property type="molecule type" value="Genomic_DNA"/>
</dbReference>
<dbReference type="Proteomes" id="UP001642260">
    <property type="component" value="Unassembled WGS sequence"/>
</dbReference>
<name>A0ABC8LBT6_ERUVS</name>
<sequence length="88" mass="9711">MAKIFINTLHLSALMMFLLFISSGLPKVNGQPGPCLAELGEPEPPFICRGLLSARTCNGRCKLRNIRHTGICKPEDNALHCHCYEPCT</sequence>
<keyword evidence="3" id="KW-1185">Reference proteome</keyword>
<proteinExistence type="predicted"/>
<feature type="chain" id="PRO_5044858138" description="Defensin-like protein" evidence="1">
    <location>
        <begin position="31"/>
        <end position="88"/>
    </location>
</feature>
<evidence type="ECO:0000256" key="1">
    <source>
        <dbReference type="SAM" id="SignalP"/>
    </source>
</evidence>
<gene>
    <name evidence="2" type="ORF">ERUC_LOCUS33528</name>
</gene>
<feature type="signal peptide" evidence="1">
    <location>
        <begin position="1"/>
        <end position="30"/>
    </location>
</feature>
<dbReference type="AlphaFoldDB" id="A0ABC8LBT6"/>
<evidence type="ECO:0008006" key="4">
    <source>
        <dbReference type="Google" id="ProtNLM"/>
    </source>
</evidence>
<comment type="caution">
    <text evidence="2">The sequence shown here is derived from an EMBL/GenBank/DDBJ whole genome shotgun (WGS) entry which is preliminary data.</text>
</comment>
<protein>
    <recommendedName>
        <fullName evidence="4">Defensin-like protein</fullName>
    </recommendedName>
</protein>
<evidence type="ECO:0000313" key="2">
    <source>
        <dbReference type="EMBL" id="CAH8381045.1"/>
    </source>
</evidence>
<reference evidence="2 3" key="1">
    <citation type="submission" date="2022-03" db="EMBL/GenBank/DDBJ databases">
        <authorList>
            <person name="Macdonald S."/>
            <person name="Ahmed S."/>
            <person name="Newling K."/>
        </authorList>
    </citation>
    <scope>NUCLEOTIDE SEQUENCE [LARGE SCALE GENOMIC DNA]</scope>
</reference>
<accession>A0ABC8LBT6</accession>
<keyword evidence="1" id="KW-0732">Signal</keyword>
<organism evidence="2 3">
    <name type="scientific">Eruca vesicaria subsp. sativa</name>
    <name type="common">Garden rocket</name>
    <name type="synonym">Eruca sativa</name>
    <dbReference type="NCBI Taxonomy" id="29727"/>
    <lineage>
        <taxon>Eukaryota</taxon>
        <taxon>Viridiplantae</taxon>
        <taxon>Streptophyta</taxon>
        <taxon>Embryophyta</taxon>
        <taxon>Tracheophyta</taxon>
        <taxon>Spermatophyta</taxon>
        <taxon>Magnoliopsida</taxon>
        <taxon>eudicotyledons</taxon>
        <taxon>Gunneridae</taxon>
        <taxon>Pentapetalae</taxon>
        <taxon>rosids</taxon>
        <taxon>malvids</taxon>
        <taxon>Brassicales</taxon>
        <taxon>Brassicaceae</taxon>
        <taxon>Brassiceae</taxon>
        <taxon>Eruca</taxon>
    </lineage>
</organism>
<evidence type="ECO:0000313" key="3">
    <source>
        <dbReference type="Proteomes" id="UP001642260"/>
    </source>
</evidence>